<dbReference type="EMBL" id="JAHRHJ020000008">
    <property type="protein sequence ID" value="KAH9305974.1"/>
    <property type="molecule type" value="Genomic_DNA"/>
</dbReference>
<evidence type="ECO:0000313" key="1">
    <source>
        <dbReference type="EMBL" id="KAH9305974.1"/>
    </source>
</evidence>
<reference evidence="1 2" key="1">
    <citation type="journal article" date="2021" name="Nat. Plants">
        <title>The Taxus genome provides insights into paclitaxel biosynthesis.</title>
        <authorList>
            <person name="Xiong X."/>
            <person name="Gou J."/>
            <person name="Liao Q."/>
            <person name="Li Y."/>
            <person name="Zhou Q."/>
            <person name="Bi G."/>
            <person name="Li C."/>
            <person name="Du R."/>
            <person name="Wang X."/>
            <person name="Sun T."/>
            <person name="Guo L."/>
            <person name="Liang H."/>
            <person name="Lu P."/>
            <person name="Wu Y."/>
            <person name="Zhang Z."/>
            <person name="Ro D.K."/>
            <person name="Shang Y."/>
            <person name="Huang S."/>
            <person name="Yan J."/>
        </authorList>
    </citation>
    <scope>NUCLEOTIDE SEQUENCE [LARGE SCALE GENOMIC DNA]</scope>
    <source>
        <strain evidence="1">Ta-2019</strain>
    </source>
</reference>
<comment type="caution">
    <text evidence="1">The sequence shown here is derived from an EMBL/GenBank/DDBJ whole genome shotgun (WGS) entry which is preliminary data.</text>
</comment>
<name>A0AA38KIM9_TAXCH</name>
<dbReference type="Proteomes" id="UP000824469">
    <property type="component" value="Unassembled WGS sequence"/>
</dbReference>
<gene>
    <name evidence="1" type="ORF">KI387_010378</name>
</gene>
<evidence type="ECO:0000313" key="2">
    <source>
        <dbReference type="Proteomes" id="UP000824469"/>
    </source>
</evidence>
<accession>A0AA38KIM9</accession>
<sequence length="220" mass="24580">MVHFGVVSDCFAQPPFTILFHGAFWSRSTLFCWFALPTVSSSRQSDCKSRERRRKGFRYLSGGEASMEMVDLPRPCTVECLVLYEGQGFETESWSWKGSFCACDSASSSTVSSSKQTDFLASLAADVHFEQNDVLMASQCEVCVKGGFSVPCSRCSYCPQHYSVNNTTLQFVSSDVLAAAHQGPKCLDPRVESQSLFRQIAWKTLERQFYASRSVEAGWK</sequence>
<keyword evidence="2" id="KW-1185">Reference proteome</keyword>
<protein>
    <submittedName>
        <fullName evidence="1">Uncharacterized protein</fullName>
    </submittedName>
</protein>
<organism evidence="1 2">
    <name type="scientific">Taxus chinensis</name>
    <name type="common">Chinese yew</name>
    <name type="synonym">Taxus wallichiana var. chinensis</name>
    <dbReference type="NCBI Taxonomy" id="29808"/>
    <lineage>
        <taxon>Eukaryota</taxon>
        <taxon>Viridiplantae</taxon>
        <taxon>Streptophyta</taxon>
        <taxon>Embryophyta</taxon>
        <taxon>Tracheophyta</taxon>
        <taxon>Spermatophyta</taxon>
        <taxon>Pinopsida</taxon>
        <taxon>Pinidae</taxon>
        <taxon>Conifers II</taxon>
        <taxon>Cupressales</taxon>
        <taxon>Taxaceae</taxon>
        <taxon>Taxus</taxon>
    </lineage>
</organism>
<dbReference type="AlphaFoldDB" id="A0AA38KIM9"/>
<proteinExistence type="predicted"/>